<name>A0A4P6KWW9_9BURK</name>
<sequence>MKHTDFGQMPCPIARSLGKVGEWWSILILRDAFYGLSRFDEFEKSLKIAPNMLTRRLAGLVAGGLMEKRQYSARPPRYEYLLTEKGRAFKPVLLAFVAWGNEHLAPEGASLLVVHRETGQPAEQILVDKVSGRTISDEDYVFAPGPAAPEVMRARLREVSQRVPFIKHPGGNGVVGPGHNQPQ</sequence>
<dbReference type="EMBL" id="CP035913">
    <property type="protein sequence ID" value="QBE63255.1"/>
    <property type="molecule type" value="Genomic_DNA"/>
</dbReference>
<dbReference type="RefSeq" id="WP_130186384.1">
    <property type="nucleotide sequence ID" value="NZ_CP035913.1"/>
</dbReference>
<organism evidence="5 6">
    <name type="scientific">Pseudoduganella lutea</name>
    <dbReference type="NCBI Taxonomy" id="321985"/>
    <lineage>
        <taxon>Bacteria</taxon>
        <taxon>Pseudomonadati</taxon>
        <taxon>Pseudomonadota</taxon>
        <taxon>Betaproteobacteria</taxon>
        <taxon>Burkholderiales</taxon>
        <taxon>Oxalobacteraceae</taxon>
        <taxon>Telluria group</taxon>
        <taxon>Pseudoduganella</taxon>
    </lineage>
</organism>
<keyword evidence="6" id="KW-1185">Reference proteome</keyword>
<evidence type="ECO:0000256" key="2">
    <source>
        <dbReference type="ARBA" id="ARBA00023125"/>
    </source>
</evidence>
<evidence type="ECO:0000313" key="6">
    <source>
        <dbReference type="Proteomes" id="UP000290637"/>
    </source>
</evidence>
<dbReference type="InterPro" id="IPR036390">
    <property type="entry name" value="WH_DNA-bd_sf"/>
</dbReference>
<accession>A0A4P6KWW9</accession>
<protein>
    <submittedName>
        <fullName evidence="5">Transcriptional regulator</fullName>
    </submittedName>
</protein>
<keyword evidence="3" id="KW-0804">Transcription</keyword>
<dbReference type="Gene3D" id="1.10.10.10">
    <property type="entry name" value="Winged helix-like DNA-binding domain superfamily/Winged helix DNA-binding domain"/>
    <property type="match status" value="1"/>
</dbReference>
<keyword evidence="2" id="KW-0238">DNA-binding</keyword>
<keyword evidence="1" id="KW-0805">Transcription regulation</keyword>
<dbReference type="AlphaFoldDB" id="A0A4P6KWW9"/>
<dbReference type="PROSITE" id="PS51118">
    <property type="entry name" value="HTH_HXLR"/>
    <property type="match status" value="1"/>
</dbReference>
<dbReference type="SUPFAM" id="SSF46785">
    <property type="entry name" value="Winged helix' DNA-binding domain"/>
    <property type="match status" value="1"/>
</dbReference>
<evidence type="ECO:0000256" key="1">
    <source>
        <dbReference type="ARBA" id="ARBA00023015"/>
    </source>
</evidence>
<dbReference type="PANTHER" id="PTHR33204">
    <property type="entry name" value="TRANSCRIPTIONAL REGULATOR, MARR FAMILY"/>
    <property type="match status" value="1"/>
</dbReference>
<evidence type="ECO:0000313" key="5">
    <source>
        <dbReference type="EMBL" id="QBE63255.1"/>
    </source>
</evidence>
<dbReference type="PANTHER" id="PTHR33204:SF17">
    <property type="entry name" value="TRANSCRIPTIONAL REGULATORY PROTEIN"/>
    <property type="match status" value="1"/>
</dbReference>
<reference evidence="5 6" key="1">
    <citation type="submission" date="2019-02" db="EMBL/GenBank/DDBJ databases">
        <title>Draft Genome Sequences of Six Type Strains of the Genus Massilia.</title>
        <authorList>
            <person name="Miess H."/>
            <person name="Frediansyhah A."/>
            <person name="Gross H."/>
        </authorList>
    </citation>
    <scope>NUCLEOTIDE SEQUENCE [LARGE SCALE GENOMIC DNA]</scope>
    <source>
        <strain evidence="5 6">DSM 17473</strain>
    </source>
</reference>
<gene>
    <name evidence="5" type="ORF">EWM63_10015</name>
</gene>
<dbReference type="InterPro" id="IPR002577">
    <property type="entry name" value="HTH_HxlR"/>
</dbReference>
<evidence type="ECO:0000259" key="4">
    <source>
        <dbReference type="PROSITE" id="PS51118"/>
    </source>
</evidence>
<evidence type="ECO:0000256" key="3">
    <source>
        <dbReference type="ARBA" id="ARBA00023163"/>
    </source>
</evidence>
<dbReference type="OrthoDB" id="9807069at2"/>
<feature type="domain" description="HTH hxlR-type" evidence="4">
    <location>
        <begin position="11"/>
        <end position="108"/>
    </location>
</feature>
<dbReference type="Pfam" id="PF01638">
    <property type="entry name" value="HxlR"/>
    <property type="match status" value="1"/>
</dbReference>
<dbReference type="GO" id="GO:0003677">
    <property type="term" value="F:DNA binding"/>
    <property type="evidence" value="ECO:0007669"/>
    <property type="project" value="UniProtKB-KW"/>
</dbReference>
<dbReference type="Proteomes" id="UP000290637">
    <property type="component" value="Chromosome"/>
</dbReference>
<dbReference type="InterPro" id="IPR036388">
    <property type="entry name" value="WH-like_DNA-bd_sf"/>
</dbReference>
<dbReference type="KEGG" id="plue:EWM63_10015"/>
<proteinExistence type="predicted"/>